<evidence type="ECO:0000256" key="3">
    <source>
        <dbReference type="ARBA" id="ARBA00022448"/>
    </source>
</evidence>
<dbReference type="eggNOG" id="KOG0255">
    <property type="taxonomic scope" value="Eukaryota"/>
</dbReference>
<evidence type="ECO:0000256" key="5">
    <source>
        <dbReference type="ARBA" id="ARBA00022989"/>
    </source>
</evidence>
<dbReference type="Pfam" id="PF00083">
    <property type="entry name" value="Sugar_tr"/>
    <property type="match status" value="1"/>
</dbReference>
<feature type="transmembrane region" description="Helical" evidence="7">
    <location>
        <begin position="444"/>
        <end position="466"/>
    </location>
</feature>
<feature type="transmembrane region" description="Helical" evidence="7">
    <location>
        <begin position="144"/>
        <end position="167"/>
    </location>
</feature>
<feature type="transmembrane region" description="Helical" evidence="7">
    <location>
        <begin position="360"/>
        <end position="377"/>
    </location>
</feature>
<dbReference type="SUPFAM" id="SSF103473">
    <property type="entry name" value="MFS general substrate transporter"/>
    <property type="match status" value="1"/>
</dbReference>
<dbReference type="InterPro" id="IPR020846">
    <property type="entry name" value="MFS_dom"/>
</dbReference>
<keyword evidence="10" id="KW-1185">Reference proteome</keyword>
<comment type="subcellular location">
    <subcellularLocation>
        <location evidence="1">Membrane</location>
        <topology evidence="1">Multi-pass membrane protein</topology>
    </subcellularLocation>
</comment>
<name>B3M2L6_DROAN</name>
<feature type="transmembrane region" description="Helical" evidence="7">
    <location>
        <begin position="12"/>
        <end position="33"/>
    </location>
</feature>
<keyword evidence="3" id="KW-0813">Transport</keyword>
<feature type="transmembrane region" description="Helical" evidence="7">
    <location>
        <begin position="86"/>
        <end position="105"/>
    </location>
</feature>
<dbReference type="HOGENOM" id="CLU_001265_46_15_1"/>
<feature type="transmembrane region" description="Helical" evidence="7">
    <location>
        <begin position="187"/>
        <end position="208"/>
    </location>
</feature>
<feature type="transmembrane region" description="Helical" evidence="7">
    <location>
        <begin position="111"/>
        <end position="132"/>
    </location>
</feature>
<evidence type="ECO:0000256" key="1">
    <source>
        <dbReference type="ARBA" id="ARBA00004141"/>
    </source>
</evidence>
<feature type="domain" description="Major facilitator superfamily (MFS) profile" evidence="8">
    <location>
        <begin position="20"/>
        <end position="495"/>
    </location>
</feature>
<dbReference type="GO" id="GO:0022857">
    <property type="term" value="F:transmembrane transporter activity"/>
    <property type="evidence" value="ECO:0007669"/>
    <property type="project" value="InterPro"/>
</dbReference>
<dbReference type="Proteomes" id="UP000007801">
    <property type="component" value="Unassembled WGS sequence"/>
</dbReference>
<gene>
    <name evidence="9" type="primary">Dana\GF17930</name>
    <name evidence="9" type="synonym">dana_GLEANR_19192</name>
    <name evidence="9" type="ORF">GF17930</name>
</gene>
<evidence type="ECO:0000313" key="9">
    <source>
        <dbReference type="EMBL" id="EDV42337.2"/>
    </source>
</evidence>
<keyword evidence="5 7" id="KW-1133">Transmembrane helix</keyword>
<dbReference type="AlphaFoldDB" id="B3M2L6"/>
<feature type="transmembrane region" description="Helical" evidence="7">
    <location>
        <begin position="409"/>
        <end position="432"/>
    </location>
</feature>
<dbReference type="InterPro" id="IPR005828">
    <property type="entry name" value="MFS_sugar_transport-like"/>
</dbReference>
<accession>B3M2L6</accession>
<evidence type="ECO:0000256" key="4">
    <source>
        <dbReference type="ARBA" id="ARBA00022692"/>
    </source>
</evidence>
<feature type="transmembrane region" description="Helical" evidence="7">
    <location>
        <begin position="384"/>
        <end position="403"/>
    </location>
</feature>
<dbReference type="PROSITE" id="PS50850">
    <property type="entry name" value="MFS"/>
    <property type="match status" value="1"/>
</dbReference>
<sequence>MEHFDMVMEEIGFGKVHLFAILTLGLLQMLTIHETMGMGIVGPASVCNLQMTPMQLAALTAAAFEGIVCSSYLWGYITDKMGRRWTLLRTISLSTVCSLSSMFMATFSGFFLMRFFTGIFVAGPSFVAVTYLSEFFPSRILGHVVTHMYMFNGFAMIYCPAMASLFLNANIMDFEVYILYSNLSLRPWRILGCIFVLPGLLAFLLVLVMPESPKFLFMIGDREKGLKVMEWISQTNNKCALTPDQIFELKQFQRYAQVKRQKSDKTIVRAMMTDAMPLFRKPYVRTVLAACVVMFILGLIANGVGIWYTAMRNRNHMRQGNLTDMSFCQILFDLDLGPVLETESDIKICNDDFKGFNDSFIMGFLNLLLYNICWLSFYIAPRRAIFIIALLICATSGFILIFATNPWVQLLACILFLSIPGVIISLLGGALLENVPTYLRGRAMCICLMWARCGAVVGTTVTAYFFETYCEAFLLALALLPFISLCIEGFLPFKR</sequence>
<feature type="transmembrane region" description="Helical" evidence="7">
    <location>
        <begin position="53"/>
        <end position="74"/>
    </location>
</feature>
<dbReference type="InParanoid" id="B3M2L6"/>
<keyword evidence="4 7" id="KW-0812">Transmembrane</keyword>
<evidence type="ECO:0000313" key="10">
    <source>
        <dbReference type="Proteomes" id="UP000007801"/>
    </source>
</evidence>
<comment type="similarity">
    <text evidence="2">Belongs to the major facilitator superfamily.</text>
</comment>
<dbReference type="PANTHER" id="PTHR23511">
    <property type="entry name" value="SYNAPTIC VESICLE GLYCOPROTEIN 2"/>
    <property type="match status" value="1"/>
</dbReference>
<feature type="transmembrane region" description="Helical" evidence="7">
    <location>
        <begin position="286"/>
        <end position="308"/>
    </location>
</feature>
<dbReference type="GO" id="GO:0016020">
    <property type="term" value="C:membrane"/>
    <property type="evidence" value="ECO:0007669"/>
    <property type="project" value="UniProtKB-SubCell"/>
</dbReference>
<evidence type="ECO:0000259" key="8">
    <source>
        <dbReference type="PROSITE" id="PS50850"/>
    </source>
</evidence>
<evidence type="ECO:0000256" key="7">
    <source>
        <dbReference type="SAM" id="Phobius"/>
    </source>
</evidence>
<organism evidence="9 10">
    <name type="scientific">Drosophila ananassae</name>
    <name type="common">Fruit fly</name>
    <dbReference type="NCBI Taxonomy" id="7217"/>
    <lineage>
        <taxon>Eukaryota</taxon>
        <taxon>Metazoa</taxon>
        <taxon>Ecdysozoa</taxon>
        <taxon>Arthropoda</taxon>
        <taxon>Hexapoda</taxon>
        <taxon>Insecta</taxon>
        <taxon>Pterygota</taxon>
        <taxon>Neoptera</taxon>
        <taxon>Endopterygota</taxon>
        <taxon>Diptera</taxon>
        <taxon>Brachycera</taxon>
        <taxon>Muscomorpha</taxon>
        <taxon>Ephydroidea</taxon>
        <taxon>Drosophilidae</taxon>
        <taxon>Drosophila</taxon>
        <taxon>Sophophora</taxon>
    </lineage>
</organism>
<proteinExistence type="inferred from homology"/>
<reference evidence="9 10" key="1">
    <citation type="journal article" date="2007" name="Nature">
        <title>Evolution of genes and genomes on the Drosophila phylogeny.</title>
        <authorList>
            <consortium name="Drosophila 12 Genomes Consortium"/>
            <person name="Clark A.G."/>
            <person name="Eisen M.B."/>
            <person name="Smith D.R."/>
            <person name="Bergman C.M."/>
            <person name="Oliver B."/>
            <person name="Markow T.A."/>
            <person name="Kaufman T.C."/>
            <person name="Kellis M."/>
            <person name="Gelbart W."/>
            <person name="Iyer V.N."/>
            <person name="Pollard D.A."/>
            <person name="Sackton T.B."/>
            <person name="Larracuente A.M."/>
            <person name="Singh N.D."/>
            <person name="Abad J.P."/>
            <person name="Abt D.N."/>
            <person name="Adryan B."/>
            <person name="Aguade M."/>
            <person name="Akashi H."/>
            <person name="Anderson W.W."/>
            <person name="Aquadro C.F."/>
            <person name="Ardell D.H."/>
            <person name="Arguello R."/>
            <person name="Artieri C.G."/>
            <person name="Barbash D.A."/>
            <person name="Barker D."/>
            <person name="Barsanti P."/>
            <person name="Batterham P."/>
            <person name="Batzoglou S."/>
            <person name="Begun D."/>
            <person name="Bhutkar A."/>
            <person name="Blanco E."/>
            <person name="Bosak S.A."/>
            <person name="Bradley R.K."/>
            <person name="Brand A.D."/>
            <person name="Brent M.R."/>
            <person name="Brooks A.N."/>
            <person name="Brown R.H."/>
            <person name="Butlin R.K."/>
            <person name="Caggese C."/>
            <person name="Calvi B.R."/>
            <person name="Bernardo de Carvalho A."/>
            <person name="Caspi A."/>
            <person name="Castrezana S."/>
            <person name="Celniker S.E."/>
            <person name="Chang J.L."/>
            <person name="Chapple C."/>
            <person name="Chatterji S."/>
            <person name="Chinwalla A."/>
            <person name="Civetta A."/>
            <person name="Clifton S.W."/>
            <person name="Comeron J.M."/>
            <person name="Costello J.C."/>
            <person name="Coyne J.A."/>
            <person name="Daub J."/>
            <person name="David R.G."/>
            <person name="Delcher A.L."/>
            <person name="Delehaunty K."/>
            <person name="Do C.B."/>
            <person name="Ebling H."/>
            <person name="Edwards K."/>
            <person name="Eickbush T."/>
            <person name="Evans J.D."/>
            <person name="Filipski A."/>
            <person name="Findeiss S."/>
            <person name="Freyhult E."/>
            <person name="Fulton L."/>
            <person name="Fulton R."/>
            <person name="Garcia A.C."/>
            <person name="Gardiner A."/>
            <person name="Garfield D.A."/>
            <person name="Garvin B.E."/>
            <person name="Gibson G."/>
            <person name="Gilbert D."/>
            <person name="Gnerre S."/>
            <person name="Godfrey J."/>
            <person name="Good R."/>
            <person name="Gotea V."/>
            <person name="Gravely B."/>
            <person name="Greenberg A.J."/>
            <person name="Griffiths-Jones S."/>
            <person name="Gross S."/>
            <person name="Guigo R."/>
            <person name="Gustafson E.A."/>
            <person name="Haerty W."/>
            <person name="Hahn M.W."/>
            <person name="Halligan D.L."/>
            <person name="Halpern A.L."/>
            <person name="Halter G.M."/>
            <person name="Han M.V."/>
            <person name="Heger A."/>
            <person name="Hillier L."/>
            <person name="Hinrichs A.S."/>
            <person name="Holmes I."/>
            <person name="Hoskins R.A."/>
            <person name="Hubisz M.J."/>
            <person name="Hultmark D."/>
            <person name="Huntley M.A."/>
            <person name="Jaffe D.B."/>
            <person name="Jagadeeshan S."/>
            <person name="Jeck W.R."/>
            <person name="Johnson J."/>
            <person name="Jones C.D."/>
            <person name="Jordan W.C."/>
            <person name="Karpen G.H."/>
            <person name="Kataoka E."/>
            <person name="Keightley P.D."/>
            <person name="Kheradpour P."/>
            <person name="Kirkness E.F."/>
            <person name="Koerich L.B."/>
            <person name="Kristiansen K."/>
            <person name="Kudrna D."/>
            <person name="Kulathinal R.J."/>
            <person name="Kumar S."/>
            <person name="Kwok R."/>
            <person name="Lander E."/>
            <person name="Langley C.H."/>
            <person name="Lapoint R."/>
            <person name="Lazzaro B.P."/>
            <person name="Lee S.J."/>
            <person name="Levesque L."/>
            <person name="Li R."/>
            <person name="Lin C.F."/>
            <person name="Lin M.F."/>
            <person name="Lindblad-Toh K."/>
            <person name="Llopart A."/>
            <person name="Long M."/>
            <person name="Low L."/>
            <person name="Lozovsky E."/>
            <person name="Lu J."/>
            <person name="Luo M."/>
            <person name="Machado C.A."/>
            <person name="Makalowski W."/>
            <person name="Marzo M."/>
            <person name="Matsuda M."/>
            <person name="Matzkin L."/>
            <person name="McAllister B."/>
            <person name="McBride C.S."/>
            <person name="McKernan B."/>
            <person name="McKernan K."/>
            <person name="Mendez-Lago M."/>
            <person name="Minx P."/>
            <person name="Mollenhauer M.U."/>
            <person name="Montooth K."/>
            <person name="Mount S.M."/>
            <person name="Mu X."/>
            <person name="Myers E."/>
            <person name="Negre B."/>
            <person name="Newfeld S."/>
            <person name="Nielsen R."/>
            <person name="Noor M.A."/>
            <person name="O'Grady P."/>
            <person name="Pachter L."/>
            <person name="Papaceit M."/>
            <person name="Parisi M.J."/>
            <person name="Parisi M."/>
            <person name="Parts L."/>
            <person name="Pedersen J.S."/>
            <person name="Pesole G."/>
            <person name="Phillippy A.M."/>
            <person name="Ponting C.P."/>
            <person name="Pop M."/>
            <person name="Porcelli D."/>
            <person name="Powell J.R."/>
            <person name="Prohaska S."/>
            <person name="Pruitt K."/>
            <person name="Puig M."/>
            <person name="Quesneville H."/>
            <person name="Ram K.R."/>
            <person name="Rand D."/>
            <person name="Rasmussen M.D."/>
            <person name="Reed L.K."/>
            <person name="Reenan R."/>
            <person name="Reily A."/>
            <person name="Remington K.A."/>
            <person name="Rieger T.T."/>
            <person name="Ritchie M.G."/>
            <person name="Robin C."/>
            <person name="Rogers Y.H."/>
            <person name="Rohde C."/>
            <person name="Rozas J."/>
            <person name="Rubenfield M.J."/>
            <person name="Ruiz A."/>
            <person name="Russo S."/>
            <person name="Salzberg S.L."/>
            <person name="Sanchez-Gracia A."/>
            <person name="Saranga D.J."/>
            <person name="Sato H."/>
            <person name="Schaeffer S.W."/>
            <person name="Schatz M.C."/>
            <person name="Schlenke T."/>
            <person name="Schwartz R."/>
            <person name="Segarra C."/>
            <person name="Singh R.S."/>
            <person name="Sirot L."/>
            <person name="Sirota M."/>
            <person name="Sisneros N.B."/>
            <person name="Smith C.D."/>
            <person name="Smith T.F."/>
            <person name="Spieth J."/>
            <person name="Stage D.E."/>
            <person name="Stark A."/>
            <person name="Stephan W."/>
            <person name="Strausberg R.L."/>
            <person name="Strempel S."/>
            <person name="Sturgill D."/>
            <person name="Sutton G."/>
            <person name="Sutton G.G."/>
            <person name="Tao W."/>
            <person name="Teichmann S."/>
            <person name="Tobari Y.N."/>
            <person name="Tomimura Y."/>
            <person name="Tsolas J.M."/>
            <person name="Valente V.L."/>
            <person name="Venter E."/>
            <person name="Venter J.C."/>
            <person name="Vicario S."/>
            <person name="Vieira F.G."/>
            <person name="Vilella A.J."/>
            <person name="Villasante A."/>
            <person name="Walenz B."/>
            <person name="Wang J."/>
            <person name="Wasserman M."/>
            <person name="Watts T."/>
            <person name="Wilson D."/>
            <person name="Wilson R.K."/>
            <person name="Wing R.A."/>
            <person name="Wolfner M.F."/>
            <person name="Wong A."/>
            <person name="Wong G.K."/>
            <person name="Wu C.I."/>
            <person name="Wu G."/>
            <person name="Yamamoto D."/>
            <person name="Yang H.P."/>
            <person name="Yang S.P."/>
            <person name="Yorke J.A."/>
            <person name="Yoshida K."/>
            <person name="Zdobnov E."/>
            <person name="Zhang P."/>
            <person name="Zhang Y."/>
            <person name="Zimin A.V."/>
            <person name="Baldwin J."/>
            <person name="Abdouelleil A."/>
            <person name="Abdulkadir J."/>
            <person name="Abebe A."/>
            <person name="Abera B."/>
            <person name="Abreu J."/>
            <person name="Acer S.C."/>
            <person name="Aftuck L."/>
            <person name="Alexander A."/>
            <person name="An P."/>
            <person name="Anderson E."/>
            <person name="Anderson S."/>
            <person name="Arachi H."/>
            <person name="Azer M."/>
            <person name="Bachantsang P."/>
            <person name="Barry A."/>
            <person name="Bayul T."/>
            <person name="Berlin A."/>
            <person name="Bessette D."/>
            <person name="Bloom T."/>
            <person name="Blye J."/>
            <person name="Boguslavskiy L."/>
            <person name="Bonnet C."/>
            <person name="Boukhgalter B."/>
            <person name="Bourzgui I."/>
            <person name="Brown A."/>
            <person name="Cahill P."/>
            <person name="Channer S."/>
            <person name="Cheshatsang Y."/>
            <person name="Chuda L."/>
            <person name="Citroen M."/>
            <person name="Collymore A."/>
            <person name="Cooke P."/>
            <person name="Costello M."/>
            <person name="D'Aco K."/>
            <person name="Daza R."/>
            <person name="De Haan G."/>
            <person name="DeGray S."/>
            <person name="DeMaso C."/>
            <person name="Dhargay N."/>
            <person name="Dooley K."/>
            <person name="Dooley E."/>
            <person name="Doricent M."/>
            <person name="Dorje P."/>
            <person name="Dorjee K."/>
            <person name="Dupes A."/>
            <person name="Elong R."/>
            <person name="Falk J."/>
            <person name="Farina A."/>
            <person name="Faro S."/>
            <person name="Ferguson D."/>
            <person name="Fisher S."/>
            <person name="Foley C.D."/>
            <person name="Franke A."/>
            <person name="Friedrich D."/>
            <person name="Gadbois L."/>
            <person name="Gearin G."/>
            <person name="Gearin C.R."/>
            <person name="Giannoukos G."/>
            <person name="Goode T."/>
            <person name="Graham J."/>
            <person name="Grandbois E."/>
            <person name="Grewal S."/>
            <person name="Gyaltsen K."/>
            <person name="Hafez N."/>
            <person name="Hagos B."/>
            <person name="Hall J."/>
            <person name="Henson C."/>
            <person name="Hollinger A."/>
            <person name="Honan T."/>
            <person name="Huard M.D."/>
            <person name="Hughes L."/>
            <person name="Hurhula B."/>
            <person name="Husby M.E."/>
            <person name="Kamat A."/>
            <person name="Kanga B."/>
            <person name="Kashin S."/>
            <person name="Khazanovich D."/>
            <person name="Kisner P."/>
            <person name="Lance K."/>
            <person name="Lara M."/>
            <person name="Lee W."/>
            <person name="Lennon N."/>
            <person name="Letendre F."/>
            <person name="LeVine R."/>
            <person name="Lipovsky A."/>
            <person name="Liu X."/>
            <person name="Liu J."/>
            <person name="Liu S."/>
            <person name="Lokyitsang T."/>
            <person name="Lokyitsang Y."/>
            <person name="Lubonja R."/>
            <person name="Lui A."/>
            <person name="MacDonald P."/>
            <person name="Magnisalis V."/>
            <person name="Maru K."/>
            <person name="Matthews C."/>
            <person name="McCusker W."/>
            <person name="McDonough S."/>
            <person name="Mehta T."/>
            <person name="Meldrim J."/>
            <person name="Meneus L."/>
            <person name="Mihai O."/>
            <person name="Mihalev A."/>
            <person name="Mihova T."/>
            <person name="Mittelman R."/>
            <person name="Mlenga V."/>
            <person name="Montmayeur A."/>
            <person name="Mulrain L."/>
            <person name="Navidi A."/>
            <person name="Naylor J."/>
            <person name="Negash T."/>
            <person name="Nguyen T."/>
            <person name="Nguyen N."/>
            <person name="Nicol R."/>
            <person name="Norbu C."/>
            <person name="Norbu N."/>
            <person name="Novod N."/>
            <person name="O'Neill B."/>
            <person name="Osman S."/>
            <person name="Markiewicz E."/>
            <person name="Oyono O.L."/>
            <person name="Patti C."/>
            <person name="Phunkhang P."/>
            <person name="Pierre F."/>
            <person name="Priest M."/>
            <person name="Raghuraman S."/>
            <person name="Rege F."/>
            <person name="Reyes R."/>
            <person name="Rise C."/>
            <person name="Rogov P."/>
            <person name="Ross K."/>
            <person name="Ryan E."/>
            <person name="Settipalli S."/>
            <person name="Shea T."/>
            <person name="Sherpa N."/>
            <person name="Shi L."/>
            <person name="Shih D."/>
            <person name="Sparrow T."/>
            <person name="Spaulding J."/>
            <person name="Stalker J."/>
            <person name="Stange-Thomann N."/>
            <person name="Stavropoulos S."/>
            <person name="Stone C."/>
            <person name="Strader C."/>
            <person name="Tesfaye S."/>
            <person name="Thomson T."/>
            <person name="Thoulutsang Y."/>
            <person name="Thoulutsang D."/>
            <person name="Topham K."/>
            <person name="Topping I."/>
            <person name="Tsamla T."/>
            <person name="Vassiliev H."/>
            <person name="Vo A."/>
            <person name="Wangchuk T."/>
            <person name="Wangdi T."/>
            <person name="Weiand M."/>
            <person name="Wilkinson J."/>
            <person name="Wilson A."/>
            <person name="Yadav S."/>
            <person name="Young G."/>
            <person name="Yu Q."/>
            <person name="Zembek L."/>
            <person name="Zhong D."/>
            <person name="Zimmer A."/>
            <person name="Zwirko Z."/>
            <person name="Jaffe D.B."/>
            <person name="Alvarez P."/>
            <person name="Brockman W."/>
            <person name="Butler J."/>
            <person name="Chin C."/>
            <person name="Gnerre S."/>
            <person name="Grabherr M."/>
            <person name="Kleber M."/>
            <person name="Mauceli E."/>
            <person name="MacCallum I."/>
        </authorList>
    </citation>
    <scope>NUCLEOTIDE SEQUENCE [LARGE SCALE GENOMIC DNA]</scope>
    <source>
        <strain evidence="10">Tucson 14024-0371.13</strain>
    </source>
</reference>
<dbReference type="EMBL" id="CH902617">
    <property type="protein sequence ID" value="EDV42337.2"/>
    <property type="molecule type" value="Genomic_DNA"/>
</dbReference>
<dbReference type="OrthoDB" id="433512at2759"/>
<evidence type="ECO:0000256" key="2">
    <source>
        <dbReference type="ARBA" id="ARBA00008335"/>
    </source>
</evidence>
<feature type="transmembrane region" description="Helical" evidence="7">
    <location>
        <begin position="472"/>
        <end position="491"/>
    </location>
</feature>
<dbReference type="PANTHER" id="PTHR23511:SF37">
    <property type="entry name" value="MAJOR FACILITATOR SUPERFAMILY (MFS) PROFILE DOMAIN-CONTAINING PROTEIN-RELATED"/>
    <property type="match status" value="1"/>
</dbReference>
<dbReference type="Gene3D" id="1.20.1250.20">
    <property type="entry name" value="MFS general substrate transporter like domains"/>
    <property type="match status" value="1"/>
</dbReference>
<protein>
    <submittedName>
        <fullName evidence="9">Uncharacterized protein, isoform A</fullName>
    </submittedName>
</protein>
<dbReference type="InterPro" id="IPR036259">
    <property type="entry name" value="MFS_trans_sf"/>
</dbReference>
<evidence type="ECO:0000256" key="6">
    <source>
        <dbReference type="ARBA" id="ARBA00023136"/>
    </source>
</evidence>
<keyword evidence="6 7" id="KW-0472">Membrane</keyword>
<dbReference type="STRING" id="7217.B3M2L6"/>